<gene>
    <name evidence="1" type="ORF">GWK47_036862</name>
</gene>
<dbReference type="OrthoDB" id="10057873at2759"/>
<keyword evidence="2" id="KW-1185">Reference proteome</keyword>
<evidence type="ECO:0000313" key="1">
    <source>
        <dbReference type="EMBL" id="KAG0726318.1"/>
    </source>
</evidence>
<proteinExistence type="predicted"/>
<dbReference type="AlphaFoldDB" id="A0A8J5CMV8"/>
<dbReference type="EMBL" id="JACEEZ010004630">
    <property type="protein sequence ID" value="KAG0726318.1"/>
    <property type="molecule type" value="Genomic_DNA"/>
</dbReference>
<protein>
    <submittedName>
        <fullName evidence="1">Uncharacterized protein</fullName>
    </submittedName>
</protein>
<organism evidence="1 2">
    <name type="scientific">Chionoecetes opilio</name>
    <name type="common">Atlantic snow crab</name>
    <name type="synonym">Cancer opilio</name>
    <dbReference type="NCBI Taxonomy" id="41210"/>
    <lineage>
        <taxon>Eukaryota</taxon>
        <taxon>Metazoa</taxon>
        <taxon>Ecdysozoa</taxon>
        <taxon>Arthropoda</taxon>
        <taxon>Crustacea</taxon>
        <taxon>Multicrustacea</taxon>
        <taxon>Malacostraca</taxon>
        <taxon>Eumalacostraca</taxon>
        <taxon>Eucarida</taxon>
        <taxon>Decapoda</taxon>
        <taxon>Pleocyemata</taxon>
        <taxon>Brachyura</taxon>
        <taxon>Eubrachyura</taxon>
        <taxon>Majoidea</taxon>
        <taxon>Majidae</taxon>
        <taxon>Chionoecetes</taxon>
    </lineage>
</organism>
<name>A0A8J5CMV8_CHIOP</name>
<comment type="caution">
    <text evidence="1">The sequence shown here is derived from an EMBL/GenBank/DDBJ whole genome shotgun (WGS) entry which is preliminary data.</text>
</comment>
<evidence type="ECO:0000313" key="2">
    <source>
        <dbReference type="Proteomes" id="UP000770661"/>
    </source>
</evidence>
<sequence length="123" mass="13650">MISRLLFKVKELGQVLDTLEGRSPDEDEEDIFFLALISPGPTGREGTNSTRLSNKMRKELGELVFREAEEQVAGAGHVSRPFPCRLGRCECYVQHGHSQLYSCGETVLPGVGHHQGQKSESDH</sequence>
<reference evidence="1" key="1">
    <citation type="submission" date="2020-07" db="EMBL/GenBank/DDBJ databases">
        <title>The High-quality genome of the commercially important snow crab, Chionoecetes opilio.</title>
        <authorList>
            <person name="Jeong J.-H."/>
            <person name="Ryu S."/>
        </authorList>
    </citation>
    <scope>NUCLEOTIDE SEQUENCE</scope>
    <source>
        <strain evidence="1">MADBK_172401_WGS</strain>
        <tissue evidence="1">Digestive gland</tissue>
    </source>
</reference>
<accession>A0A8J5CMV8</accession>
<dbReference type="Proteomes" id="UP000770661">
    <property type="component" value="Unassembled WGS sequence"/>
</dbReference>